<evidence type="ECO:0000256" key="7">
    <source>
        <dbReference type="ARBA" id="ARBA00041129"/>
    </source>
</evidence>
<dbReference type="RefSeq" id="WP_126322332.1">
    <property type="nucleotide sequence ID" value="NZ_AP018005.1"/>
</dbReference>
<evidence type="ECO:0000256" key="8">
    <source>
        <dbReference type="ARBA" id="ARBA00041995"/>
    </source>
</evidence>
<evidence type="ECO:0000256" key="12">
    <source>
        <dbReference type="PIRSR" id="PIRSR005461-1"/>
    </source>
</evidence>
<evidence type="ECO:0000256" key="1">
    <source>
        <dbReference type="ARBA" id="ARBA00022552"/>
    </source>
</evidence>
<organism evidence="14 15">
    <name type="scientific">Candidatus Rickettsiella viridis</name>
    <dbReference type="NCBI Taxonomy" id="676208"/>
    <lineage>
        <taxon>Bacteria</taxon>
        <taxon>Pseudomonadati</taxon>
        <taxon>Pseudomonadota</taxon>
        <taxon>Gammaproteobacteria</taxon>
        <taxon>Legionellales</taxon>
        <taxon>Coxiellaceae</taxon>
        <taxon>Rickettsiella</taxon>
    </lineage>
</organism>
<comment type="similarity">
    <text evidence="11">Belongs to the class I-like SAM-binding methyltransferase superfamily. RNA methyltransferase RlmE family.</text>
</comment>
<dbReference type="PANTHER" id="PTHR10920:SF18">
    <property type="entry name" value="RRNA METHYLTRANSFERASE 2, MITOCHONDRIAL"/>
    <property type="match status" value="1"/>
</dbReference>
<keyword evidence="3 11" id="KW-0808">Transferase</keyword>
<dbReference type="Pfam" id="PF01728">
    <property type="entry name" value="FtsJ"/>
    <property type="match status" value="1"/>
</dbReference>
<feature type="binding site" evidence="11">
    <location>
        <position position="80"/>
    </location>
    <ligand>
        <name>S-adenosyl-L-methionine</name>
        <dbReference type="ChEBI" id="CHEBI:59789"/>
    </ligand>
</feature>
<name>A0A2Z5UTK2_9COXI</name>
<feature type="binding site" evidence="11">
    <location>
        <position position="62"/>
    </location>
    <ligand>
        <name>S-adenosyl-L-methionine</name>
        <dbReference type="ChEBI" id="CHEBI:59789"/>
    </ligand>
</feature>
<gene>
    <name evidence="11 14" type="primary">rlmE</name>
    <name evidence="11" type="synonym">ftsJ</name>
    <name evidence="11" type="synonym">rrmJ</name>
    <name evidence="14" type="ORF">RVIR1_02950</name>
</gene>
<dbReference type="SUPFAM" id="SSF53335">
    <property type="entry name" value="S-adenosyl-L-methionine-dependent methyltransferases"/>
    <property type="match status" value="1"/>
</dbReference>
<evidence type="ECO:0000256" key="5">
    <source>
        <dbReference type="ARBA" id="ARBA00037569"/>
    </source>
</evidence>
<dbReference type="KEGG" id="rvi:RVIR1_02950"/>
<feature type="domain" description="Ribosomal RNA methyltransferase FtsJ" evidence="13">
    <location>
        <begin position="29"/>
        <end position="204"/>
    </location>
</feature>
<accession>A0A2Z5UTK2</accession>
<evidence type="ECO:0000256" key="4">
    <source>
        <dbReference type="ARBA" id="ARBA00022691"/>
    </source>
</evidence>
<dbReference type="FunFam" id="3.40.50.150:FF:000005">
    <property type="entry name" value="Ribosomal RNA large subunit methyltransferase E"/>
    <property type="match status" value="1"/>
</dbReference>
<feature type="binding site" evidence="11">
    <location>
        <position position="121"/>
    </location>
    <ligand>
        <name>S-adenosyl-L-methionine</name>
        <dbReference type="ChEBI" id="CHEBI:59789"/>
    </ligand>
</feature>
<dbReference type="GO" id="GO:0008650">
    <property type="term" value="F:rRNA (uridine-2'-O-)-methyltransferase activity"/>
    <property type="evidence" value="ECO:0007669"/>
    <property type="project" value="UniProtKB-UniRule"/>
</dbReference>
<dbReference type="EC" id="2.1.1.166" evidence="6 11"/>
<feature type="binding site" evidence="11">
    <location>
        <position position="60"/>
    </location>
    <ligand>
        <name>S-adenosyl-L-methionine</name>
        <dbReference type="ChEBI" id="CHEBI:59789"/>
    </ligand>
</feature>
<dbReference type="NCBIfam" id="NF008390">
    <property type="entry name" value="PRK11188.1"/>
    <property type="match status" value="1"/>
</dbReference>
<evidence type="ECO:0000256" key="3">
    <source>
        <dbReference type="ARBA" id="ARBA00022679"/>
    </source>
</evidence>
<evidence type="ECO:0000313" key="14">
    <source>
        <dbReference type="EMBL" id="BBB14819.1"/>
    </source>
</evidence>
<dbReference type="InterPro" id="IPR015507">
    <property type="entry name" value="rRNA-MeTfrase_E"/>
</dbReference>
<comment type="function">
    <text evidence="5 11">Specifically methylates the uridine in position 2552 of 23S rRNA at the 2'-O position of the ribose in the fully assembled 50S ribosomal subunit.</text>
</comment>
<keyword evidence="2 11" id="KW-0489">Methyltransferase</keyword>
<dbReference type="GO" id="GO:0005737">
    <property type="term" value="C:cytoplasm"/>
    <property type="evidence" value="ECO:0007669"/>
    <property type="project" value="UniProtKB-SubCell"/>
</dbReference>
<comment type="subcellular location">
    <subcellularLocation>
        <location evidence="11">Cytoplasm</location>
    </subcellularLocation>
</comment>
<dbReference type="InterPro" id="IPR050082">
    <property type="entry name" value="RNA_methyltr_RlmE"/>
</dbReference>
<sequence length="213" mass="23627">MARSKSSQRWLKQHFSDPYVKRAHQEGLRSRSAYKLLEIQEKDKLIKPGMVVIDLGAAPGGWSQLAAKLVGEKGKVYALDILSMSPLAAVDFIQGDFRDENVLQQLLDHLQSIPVDLVISDMAPNLSGMRTVDQPRAMYLAELALDFAQRVLKPKGGFIIKAFQGEGFEAYLRLVRQLFKTVSIRKPAASRGASAEVYLVATGYHLQNNGLNS</sequence>
<proteinExistence type="inferred from homology"/>
<keyword evidence="11" id="KW-0963">Cytoplasm</keyword>
<evidence type="ECO:0000256" key="6">
    <source>
        <dbReference type="ARBA" id="ARBA00038861"/>
    </source>
</evidence>
<comment type="catalytic activity">
    <reaction evidence="10 11">
        <text>uridine(2552) in 23S rRNA + S-adenosyl-L-methionine = 2'-O-methyluridine(2552) in 23S rRNA + S-adenosyl-L-homocysteine + H(+)</text>
        <dbReference type="Rhea" id="RHEA:42720"/>
        <dbReference type="Rhea" id="RHEA-COMP:10202"/>
        <dbReference type="Rhea" id="RHEA-COMP:10203"/>
        <dbReference type="ChEBI" id="CHEBI:15378"/>
        <dbReference type="ChEBI" id="CHEBI:57856"/>
        <dbReference type="ChEBI" id="CHEBI:59789"/>
        <dbReference type="ChEBI" id="CHEBI:65315"/>
        <dbReference type="ChEBI" id="CHEBI:74478"/>
        <dbReference type="EC" id="2.1.1.166"/>
    </reaction>
</comment>
<feature type="active site" description="Proton acceptor" evidence="11 12">
    <location>
        <position position="161"/>
    </location>
</feature>
<evidence type="ECO:0000313" key="15">
    <source>
        <dbReference type="Proteomes" id="UP000282483"/>
    </source>
</evidence>
<reference evidence="14 15" key="1">
    <citation type="submission" date="2017-03" db="EMBL/GenBank/DDBJ databases">
        <title>The genome sequence of Candidatus Rickettsiella viridis.</title>
        <authorList>
            <person name="Nikoh N."/>
            <person name="Tsuchida T."/>
            <person name="Yamaguchi K."/>
            <person name="Maeda T."/>
            <person name="Shigenobu S."/>
            <person name="Fukatsu T."/>
        </authorList>
    </citation>
    <scope>NUCLEOTIDE SEQUENCE [LARGE SCALE GENOMIC DNA]</scope>
    <source>
        <strain evidence="14 15">Ap-RA04</strain>
    </source>
</reference>
<evidence type="ECO:0000256" key="10">
    <source>
        <dbReference type="ARBA" id="ARBA00048970"/>
    </source>
</evidence>
<protein>
    <recommendedName>
        <fullName evidence="7 11">Ribosomal RNA large subunit methyltransferase E</fullName>
        <ecNumber evidence="6 11">2.1.1.166</ecNumber>
    </recommendedName>
    <alternativeName>
        <fullName evidence="9 11">23S rRNA Um2552 methyltransferase</fullName>
    </alternativeName>
    <alternativeName>
        <fullName evidence="8 11">rRNA (uridine-2'-O-)-methyltransferase</fullName>
    </alternativeName>
</protein>
<dbReference type="PIRSF" id="PIRSF005461">
    <property type="entry name" value="23S_rRNA_mtase"/>
    <property type="match status" value="1"/>
</dbReference>
<dbReference type="OrthoDB" id="9790080at2"/>
<feature type="binding site" evidence="11">
    <location>
        <position position="96"/>
    </location>
    <ligand>
        <name>S-adenosyl-L-methionine</name>
        <dbReference type="ChEBI" id="CHEBI:59789"/>
    </ligand>
</feature>
<dbReference type="Proteomes" id="UP000282483">
    <property type="component" value="Chromosome"/>
</dbReference>
<dbReference type="EMBL" id="AP018005">
    <property type="protein sequence ID" value="BBB14819.1"/>
    <property type="molecule type" value="Genomic_DNA"/>
</dbReference>
<keyword evidence="1 11" id="KW-0698">rRNA processing</keyword>
<dbReference type="InterPro" id="IPR002877">
    <property type="entry name" value="RNA_MeTrfase_FtsJ_dom"/>
</dbReference>
<dbReference type="PANTHER" id="PTHR10920">
    <property type="entry name" value="RIBOSOMAL RNA METHYLTRANSFERASE"/>
    <property type="match status" value="1"/>
</dbReference>
<keyword evidence="4 11" id="KW-0949">S-adenosyl-L-methionine</keyword>
<dbReference type="HAMAP" id="MF_01547">
    <property type="entry name" value="RNA_methyltr_E"/>
    <property type="match status" value="1"/>
</dbReference>
<dbReference type="Gene3D" id="3.40.50.150">
    <property type="entry name" value="Vaccinia Virus protein VP39"/>
    <property type="match status" value="1"/>
</dbReference>
<keyword evidence="15" id="KW-1185">Reference proteome</keyword>
<dbReference type="InterPro" id="IPR029063">
    <property type="entry name" value="SAM-dependent_MTases_sf"/>
</dbReference>
<evidence type="ECO:0000256" key="9">
    <source>
        <dbReference type="ARBA" id="ARBA00042745"/>
    </source>
</evidence>
<evidence type="ECO:0000259" key="13">
    <source>
        <dbReference type="Pfam" id="PF01728"/>
    </source>
</evidence>
<evidence type="ECO:0000256" key="2">
    <source>
        <dbReference type="ARBA" id="ARBA00022603"/>
    </source>
</evidence>
<evidence type="ECO:0000256" key="11">
    <source>
        <dbReference type="HAMAP-Rule" id="MF_01547"/>
    </source>
</evidence>
<dbReference type="AlphaFoldDB" id="A0A2Z5UTK2"/>